<feature type="transmembrane region" description="Helical" evidence="1">
    <location>
        <begin position="62"/>
        <end position="81"/>
    </location>
</feature>
<dbReference type="EMBL" id="CP000463">
    <property type="protein sequence ID" value="ABJ07766.1"/>
    <property type="molecule type" value="Genomic_DNA"/>
</dbReference>
<dbReference type="eggNOG" id="ENOG5030U84">
    <property type="taxonomic scope" value="Bacteria"/>
</dbReference>
<dbReference type="KEGG" id="rpe:RPE_3839"/>
<dbReference type="OrthoDB" id="9992487at2"/>
<evidence type="ECO:0000256" key="1">
    <source>
        <dbReference type="SAM" id="Phobius"/>
    </source>
</evidence>
<keyword evidence="1" id="KW-0812">Transmembrane</keyword>
<feature type="transmembrane region" description="Helical" evidence="1">
    <location>
        <begin position="30"/>
        <end position="56"/>
    </location>
</feature>
<name>Q07JW8_RHOP5</name>
<evidence type="ECO:0000313" key="2">
    <source>
        <dbReference type="EMBL" id="ABJ07766.1"/>
    </source>
</evidence>
<proteinExistence type="predicted"/>
<gene>
    <name evidence="2" type="ordered locus">RPE_3839</name>
</gene>
<dbReference type="STRING" id="316055.RPE_3839"/>
<evidence type="ECO:0008006" key="3">
    <source>
        <dbReference type="Google" id="ProtNLM"/>
    </source>
</evidence>
<keyword evidence="1" id="KW-0472">Membrane</keyword>
<reference evidence="2" key="1">
    <citation type="submission" date="2006-09" db="EMBL/GenBank/DDBJ databases">
        <title>Complete sequence of Rhodopseudomonas palustris BisA53.</title>
        <authorList>
            <consortium name="US DOE Joint Genome Institute"/>
            <person name="Copeland A."/>
            <person name="Lucas S."/>
            <person name="Lapidus A."/>
            <person name="Barry K."/>
            <person name="Detter J.C."/>
            <person name="Glavina del Rio T."/>
            <person name="Hammon N."/>
            <person name="Israni S."/>
            <person name="Dalin E."/>
            <person name="Tice H."/>
            <person name="Pitluck S."/>
            <person name="Chain P."/>
            <person name="Malfatti S."/>
            <person name="Shin M."/>
            <person name="Vergez L."/>
            <person name="Schmutz J."/>
            <person name="Larimer F."/>
            <person name="Land M."/>
            <person name="Hauser L."/>
            <person name="Pelletier D.A."/>
            <person name="Kyrpides N."/>
            <person name="Kim E."/>
            <person name="Harwood C.S."/>
            <person name="Oda Y."/>
            <person name="Richardson P."/>
        </authorList>
    </citation>
    <scope>NUCLEOTIDE SEQUENCE [LARGE SCALE GENOMIC DNA]</scope>
    <source>
        <strain evidence="2">BisA53</strain>
    </source>
</reference>
<keyword evidence="1" id="KW-1133">Transmembrane helix</keyword>
<dbReference type="AlphaFoldDB" id="Q07JW8"/>
<accession>Q07JW8</accession>
<organism evidence="2">
    <name type="scientific">Rhodopseudomonas palustris (strain BisA53)</name>
    <dbReference type="NCBI Taxonomy" id="316055"/>
    <lineage>
        <taxon>Bacteria</taxon>
        <taxon>Pseudomonadati</taxon>
        <taxon>Pseudomonadota</taxon>
        <taxon>Alphaproteobacteria</taxon>
        <taxon>Hyphomicrobiales</taxon>
        <taxon>Nitrobacteraceae</taxon>
        <taxon>Rhodopseudomonas</taxon>
    </lineage>
</organism>
<protein>
    <recommendedName>
        <fullName evidence="3">Phage holin family protein</fullName>
    </recommendedName>
</protein>
<sequence length="153" mass="15993">MTGMNSTKLYFRIALLRRQILLRQIIKRTIAGSLAVAALIVAAGLATYASFLALRIPLGDSIAAAIVAGVYLVLGLGLLLYTLHEPASPELDALAEMEGAALEALGADTQGLRSAISSGAHRIEDLGNAFSTSFAILTTLRRILSGTKQSTPG</sequence>
<dbReference type="HOGENOM" id="CLU_1748780_0_0_5"/>